<evidence type="ECO:0000256" key="1">
    <source>
        <dbReference type="SAM" id="Phobius"/>
    </source>
</evidence>
<keyword evidence="1" id="KW-1133">Transmembrane helix</keyword>
<keyword evidence="3" id="KW-1185">Reference proteome</keyword>
<sequence>MKEDKEKTNGEKKEEKNTLRQKFPFLGFSSLLFLEAFLNLAYNKDIAGAFIHKQ</sequence>
<keyword evidence="1" id="KW-0812">Transmembrane</keyword>
<feature type="transmembrane region" description="Helical" evidence="1">
    <location>
        <begin position="23"/>
        <end position="42"/>
    </location>
</feature>
<dbReference type="Proteomes" id="UP000789508">
    <property type="component" value="Unassembled WGS sequence"/>
</dbReference>
<reference evidence="2" key="1">
    <citation type="submission" date="2021-06" db="EMBL/GenBank/DDBJ databases">
        <authorList>
            <person name="Kallberg Y."/>
            <person name="Tangrot J."/>
            <person name="Rosling A."/>
        </authorList>
    </citation>
    <scope>NUCLEOTIDE SEQUENCE</scope>
    <source>
        <strain evidence="2">FL130A</strain>
    </source>
</reference>
<gene>
    <name evidence="2" type="ORF">ALEPTO_LOCUS485</name>
</gene>
<dbReference type="AlphaFoldDB" id="A0A9N8VCY5"/>
<evidence type="ECO:0000313" key="3">
    <source>
        <dbReference type="Proteomes" id="UP000789508"/>
    </source>
</evidence>
<organism evidence="2 3">
    <name type="scientific">Ambispora leptoticha</name>
    <dbReference type="NCBI Taxonomy" id="144679"/>
    <lineage>
        <taxon>Eukaryota</taxon>
        <taxon>Fungi</taxon>
        <taxon>Fungi incertae sedis</taxon>
        <taxon>Mucoromycota</taxon>
        <taxon>Glomeromycotina</taxon>
        <taxon>Glomeromycetes</taxon>
        <taxon>Archaeosporales</taxon>
        <taxon>Ambisporaceae</taxon>
        <taxon>Ambispora</taxon>
    </lineage>
</organism>
<protein>
    <submittedName>
        <fullName evidence="2">11237_t:CDS:1</fullName>
    </submittedName>
</protein>
<comment type="caution">
    <text evidence="2">The sequence shown here is derived from an EMBL/GenBank/DDBJ whole genome shotgun (WGS) entry which is preliminary data.</text>
</comment>
<dbReference type="EMBL" id="CAJVPS010000032">
    <property type="protein sequence ID" value="CAG8443301.1"/>
    <property type="molecule type" value="Genomic_DNA"/>
</dbReference>
<keyword evidence="1" id="KW-0472">Membrane</keyword>
<proteinExistence type="predicted"/>
<accession>A0A9N8VCY5</accession>
<name>A0A9N8VCY5_9GLOM</name>
<evidence type="ECO:0000313" key="2">
    <source>
        <dbReference type="EMBL" id="CAG8443301.1"/>
    </source>
</evidence>